<name>A0A815N1A7_9BILA</name>
<evidence type="ECO:0000256" key="1">
    <source>
        <dbReference type="SAM" id="Coils"/>
    </source>
</evidence>
<reference evidence="3" key="1">
    <citation type="submission" date="2021-02" db="EMBL/GenBank/DDBJ databases">
        <authorList>
            <person name="Nowell W R."/>
        </authorList>
    </citation>
    <scope>NUCLEOTIDE SEQUENCE</scope>
</reference>
<sequence>MTTNNSQIGNSPSTPSFENNASQSNINLLLLDEIHTTNESTLQFNEINMIPSQIPMLPNPSEHDNLTQRQETRRRRRQRQRQRRRERQELLRQERLQQQQQQRHHRQRNRQRRQQQHQWLYESRRGHYNDFSEHPNPFEEPMDVIYNEPFLEAYMWGRMDPMERWEQEQINDLEGFAALEQLILMQDELEQSEQIDRIQRLKEEEEQTKREQEQSQLKQWEQEQLIEQNRVEIIAYVSQIEDDIEQLEQIEAVQQIQDEIDGKELQSRQKEPNDIQLFQYEQWEHVTFLVQQLNQN</sequence>
<comment type="caution">
    <text evidence="3">The sequence shown here is derived from an EMBL/GenBank/DDBJ whole genome shotgun (WGS) entry which is preliminary data.</text>
</comment>
<dbReference type="EMBL" id="CAJNON010001101">
    <property type="protein sequence ID" value="CAF1427958.1"/>
    <property type="molecule type" value="Genomic_DNA"/>
</dbReference>
<dbReference type="Proteomes" id="UP000663891">
    <property type="component" value="Unassembled WGS sequence"/>
</dbReference>
<feature type="region of interest" description="Disordered" evidence="2">
    <location>
        <begin position="1"/>
        <end position="20"/>
    </location>
</feature>
<dbReference type="AlphaFoldDB" id="A0A815N1A7"/>
<feature type="compositionally biased region" description="Basic residues" evidence="2">
    <location>
        <begin position="102"/>
        <end position="115"/>
    </location>
</feature>
<protein>
    <submittedName>
        <fullName evidence="3">Uncharacterized protein</fullName>
    </submittedName>
</protein>
<keyword evidence="1" id="KW-0175">Coiled coil</keyword>
<evidence type="ECO:0000313" key="3">
    <source>
        <dbReference type="EMBL" id="CAF1427958.1"/>
    </source>
</evidence>
<gene>
    <name evidence="3" type="ORF">VCS650_LOCUS38116</name>
</gene>
<organism evidence="3 4">
    <name type="scientific">Adineta steineri</name>
    <dbReference type="NCBI Taxonomy" id="433720"/>
    <lineage>
        <taxon>Eukaryota</taxon>
        <taxon>Metazoa</taxon>
        <taxon>Spiralia</taxon>
        <taxon>Gnathifera</taxon>
        <taxon>Rotifera</taxon>
        <taxon>Eurotatoria</taxon>
        <taxon>Bdelloidea</taxon>
        <taxon>Adinetida</taxon>
        <taxon>Adinetidae</taxon>
        <taxon>Adineta</taxon>
    </lineage>
</organism>
<evidence type="ECO:0000256" key="2">
    <source>
        <dbReference type="SAM" id="MobiDB-lite"/>
    </source>
</evidence>
<feature type="compositionally biased region" description="Basic residues" evidence="2">
    <location>
        <begin position="72"/>
        <end position="85"/>
    </location>
</feature>
<feature type="coiled-coil region" evidence="1">
    <location>
        <begin position="184"/>
        <end position="230"/>
    </location>
</feature>
<accession>A0A815N1A7</accession>
<dbReference type="OrthoDB" id="10065889at2759"/>
<feature type="region of interest" description="Disordered" evidence="2">
    <location>
        <begin position="52"/>
        <end position="117"/>
    </location>
</feature>
<evidence type="ECO:0000313" key="4">
    <source>
        <dbReference type="Proteomes" id="UP000663891"/>
    </source>
</evidence>
<feature type="compositionally biased region" description="Basic and acidic residues" evidence="2">
    <location>
        <begin position="86"/>
        <end position="95"/>
    </location>
</feature>
<proteinExistence type="predicted"/>